<keyword evidence="2" id="KW-0732">Signal</keyword>
<dbReference type="EMBL" id="JTHE03000048">
    <property type="protein sequence ID" value="MCM1982946.1"/>
    <property type="molecule type" value="Genomic_DNA"/>
</dbReference>
<sequence>MNLSIRRSHLLPLLLSSSLCLGISGFTAATSLAEPLSPAGPLPSASDESPVLPNPAVAPESAPDSAPTQSVIKPLPPLPDSPNARQSAPASGSSLLEILSKLPIEDILSNPQVTKFIEKNPQILRFITENPQLLELVLKNFNTLPF</sequence>
<feature type="compositionally biased region" description="Low complexity" evidence="1">
    <location>
        <begin position="35"/>
        <end position="46"/>
    </location>
</feature>
<feature type="signal peptide" evidence="2">
    <location>
        <begin position="1"/>
        <end position="28"/>
    </location>
</feature>
<dbReference type="Proteomes" id="UP000031561">
    <property type="component" value="Unassembled WGS sequence"/>
</dbReference>
<dbReference type="AlphaFoldDB" id="A0ABD4T3E4"/>
<protein>
    <submittedName>
        <fullName evidence="3">Uncharacterized protein</fullName>
    </submittedName>
</protein>
<feature type="region of interest" description="Disordered" evidence="1">
    <location>
        <begin position="35"/>
        <end position="90"/>
    </location>
</feature>
<organism evidence="3 4">
    <name type="scientific">Lyngbya confervoides BDU141951</name>
    <dbReference type="NCBI Taxonomy" id="1574623"/>
    <lineage>
        <taxon>Bacteria</taxon>
        <taxon>Bacillati</taxon>
        <taxon>Cyanobacteriota</taxon>
        <taxon>Cyanophyceae</taxon>
        <taxon>Oscillatoriophycideae</taxon>
        <taxon>Oscillatoriales</taxon>
        <taxon>Microcoleaceae</taxon>
        <taxon>Lyngbya</taxon>
    </lineage>
</organism>
<proteinExistence type="predicted"/>
<feature type="chain" id="PRO_5044817291" evidence="2">
    <location>
        <begin position="29"/>
        <end position="146"/>
    </location>
</feature>
<comment type="caution">
    <text evidence="3">The sequence shown here is derived from an EMBL/GenBank/DDBJ whole genome shotgun (WGS) entry which is preliminary data.</text>
</comment>
<evidence type="ECO:0000256" key="1">
    <source>
        <dbReference type="SAM" id="MobiDB-lite"/>
    </source>
</evidence>
<evidence type="ECO:0000313" key="3">
    <source>
        <dbReference type="EMBL" id="MCM1982946.1"/>
    </source>
</evidence>
<name>A0ABD4T3E4_9CYAN</name>
<dbReference type="RefSeq" id="WP_166281685.1">
    <property type="nucleotide sequence ID" value="NZ_JTHE03000048.1"/>
</dbReference>
<reference evidence="3 4" key="1">
    <citation type="journal article" date="2015" name="Genome Announc.">
        <title>Draft Genome Sequence of Filamentous Marine Cyanobacterium Lyngbya confervoides Strain BDU141951.</title>
        <authorList>
            <person name="Chandrababunaidu M.M."/>
            <person name="Sen D."/>
            <person name="Tripathy S."/>
        </authorList>
    </citation>
    <scope>NUCLEOTIDE SEQUENCE [LARGE SCALE GENOMIC DNA]</scope>
    <source>
        <strain evidence="3 4">BDU141951</strain>
    </source>
</reference>
<keyword evidence="4" id="KW-1185">Reference proteome</keyword>
<evidence type="ECO:0000256" key="2">
    <source>
        <dbReference type="SAM" id="SignalP"/>
    </source>
</evidence>
<accession>A0ABD4T3E4</accession>
<evidence type="ECO:0000313" key="4">
    <source>
        <dbReference type="Proteomes" id="UP000031561"/>
    </source>
</evidence>
<gene>
    <name evidence="3" type="ORF">QQ91_0008935</name>
</gene>